<accession>W9V284</accession>
<keyword evidence="1" id="KW-0328">Glycosyltransferase</keyword>
<dbReference type="GO" id="GO:0016757">
    <property type="term" value="F:glycosyltransferase activity"/>
    <property type="evidence" value="ECO:0007669"/>
    <property type="project" value="UniProtKB-KW"/>
</dbReference>
<dbReference type="Proteomes" id="UP000019460">
    <property type="component" value="Unassembled WGS sequence"/>
</dbReference>
<dbReference type="STRING" id="1249627.D779_0248"/>
<dbReference type="eggNOG" id="COG0366">
    <property type="taxonomic scope" value="Bacteria"/>
</dbReference>
<dbReference type="SMART" id="SM00642">
    <property type="entry name" value="Aamy"/>
    <property type="match status" value="1"/>
</dbReference>
<evidence type="ECO:0000256" key="1">
    <source>
        <dbReference type="ARBA" id="ARBA00022676"/>
    </source>
</evidence>
<dbReference type="RefSeq" id="WP_232424266.1">
    <property type="nucleotide sequence ID" value="NZ_AONC01000113.1"/>
</dbReference>
<evidence type="ECO:0000256" key="2">
    <source>
        <dbReference type="ARBA" id="ARBA00022679"/>
    </source>
</evidence>
<evidence type="ECO:0000313" key="5">
    <source>
        <dbReference type="Proteomes" id="UP000019460"/>
    </source>
</evidence>
<organism evidence="4 5">
    <name type="scientific">Imhoffiella purpurea</name>
    <dbReference type="NCBI Taxonomy" id="1249627"/>
    <lineage>
        <taxon>Bacteria</taxon>
        <taxon>Pseudomonadati</taxon>
        <taxon>Pseudomonadota</taxon>
        <taxon>Gammaproteobacteria</taxon>
        <taxon>Chromatiales</taxon>
        <taxon>Chromatiaceae</taxon>
        <taxon>Imhoffiella</taxon>
    </lineage>
</organism>
<evidence type="ECO:0000259" key="3">
    <source>
        <dbReference type="SMART" id="SM00642"/>
    </source>
</evidence>
<dbReference type="InterPro" id="IPR006047">
    <property type="entry name" value="GH13_cat_dom"/>
</dbReference>
<evidence type="ECO:0000313" key="4">
    <source>
        <dbReference type="EMBL" id="EXJ11056.1"/>
    </source>
</evidence>
<dbReference type="PANTHER" id="PTHR38784">
    <property type="entry name" value="SUCROSE PHOSPHORYLASE"/>
    <property type="match status" value="1"/>
</dbReference>
<feature type="domain" description="Glycosyl hydrolase family 13 catalytic" evidence="3">
    <location>
        <begin position="3"/>
        <end position="509"/>
    </location>
</feature>
<sequence length="568" mass="65406">MLNAYPDSVGGRLSGMVDLLKRPEFEKTFALFYILPTFFNSDLDRGFSVIDYDHNPELVTEDDLRDLSRLEIMFKLDLVLNHLSVRSPQFQDLLHLGDRSEYRDFFIDWNDFWADQGEPTAEGYLMPKPEHLEKLFMRKPGIPILKVRFPDGSERPYWNTFYQEIRYSEVSPDDLREIEGLSESDVELLVDMVNARLRQKPDLGTMDLNGYASLKDKVVSIVERKRDYLGQMDLNARSEKVWHFYDETLRKLRDYGARIIRLDAFAYLHKAPGEPNFFNRPGTWDYLDRLRGIAEKYDLIVFPEVHAEYGSGLHEEVAGKGFPIYDFFFPGLVIDALERGTNEHLLEWIGEIQDKGLKTINMLGCHDGIPVLDLNGKEVDGIRRPGLLAEEHIEAVMSRIMERGGRVKSLYGPDGRKISYYQVNATFFSALGEDERKLLLARAIQLFMPGIPQVWYLDLFAGSNDYAAADRGGTGGHKEINRTNLTLEQAEEALRKTLVQDQLDLIRLRNTSEAFLGELSVERADSHTLKLTWSHQGHRATLEANLRDHSFCVEHETPSGLESRRQYL</sequence>
<dbReference type="InterPro" id="IPR045857">
    <property type="entry name" value="O16G_dom_2"/>
</dbReference>
<dbReference type="InterPro" id="IPR017853">
    <property type="entry name" value="GH"/>
</dbReference>
<keyword evidence="2" id="KW-0808">Transferase</keyword>
<dbReference type="PANTHER" id="PTHR38784:SF1">
    <property type="entry name" value="SUCROSE PHOSPHORYLASE"/>
    <property type="match status" value="1"/>
</dbReference>
<dbReference type="Gene3D" id="3.20.20.80">
    <property type="entry name" value="Glycosidases"/>
    <property type="match status" value="1"/>
</dbReference>
<dbReference type="EMBL" id="AONC01000113">
    <property type="protein sequence ID" value="EXJ11056.1"/>
    <property type="molecule type" value="Genomic_DNA"/>
</dbReference>
<dbReference type="Gene3D" id="3.90.400.10">
    <property type="entry name" value="Oligo-1,6-glucosidase, Domain 2"/>
    <property type="match status" value="1"/>
</dbReference>
<gene>
    <name evidence="4" type="ORF">D779_0248</name>
</gene>
<dbReference type="PATRIC" id="fig|1249627.3.peg.4212"/>
<dbReference type="GO" id="GO:0005975">
    <property type="term" value="P:carbohydrate metabolic process"/>
    <property type="evidence" value="ECO:0007669"/>
    <property type="project" value="InterPro"/>
</dbReference>
<name>W9V284_9GAMM</name>
<comment type="caution">
    <text evidence="4">The sequence shown here is derived from an EMBL/GenBank/DDBJ whole genome shotgun (WGS) entry which is preliminary data.</text>
</comment>
<protein>
    <submittedName>
        <fullName evidence="4">Sucrose phosphorylase</fullName>
    </submittedName>
</protein>
<reference evidence="4 5" key="1">
    <citation type="submission" date="2012-11" db="EMBL/GenBank/DDBJ databases">
        <title>Genome assembly of Thiorhodococcus sp. AK35.</title>
        <authorList>
            <person name="Nupur N."/>
            <person name="Khatri I."/>
            <person name="Subramanian S."/>
            <person name="Pinnaka A."/>
        </authorList>
    </citation>
    <scope>NUCLEOTIDE SEQUENCE [LARGE SCALE GENOMIC DNA]</scope>
    <source>
        <strain evidence="4 5">AK35</strain>
    </source>
</reference>
<dbReference type="AlphaFoldDB" id="W9V284"/>
<dbReference type="SUPFAM" id="SSF51445">
    <property type="entry name" value="(Trans)glycosidases"/>
    <property type="match status" value="1"/>
</dbReference>
<proteinExistence type="predicted"/>
<keyword evidence="5" id="KW-1185">Reference proteome</keyword>